<comment type="subcellular location">
    <subcellularLocation>
        <location evidence="1">Membrane</location>
        <topology evidence="1">Multi-pass membrane protein</topology>
    </subcellularLocation>
</comment>
<feature type="transmembrane region" description="Helical" evidence="6">
    <location>
        <begin position="75"/>
        <end position="93"/>
    </location>
</feature>
<dbReference type="Proteomes" id="UP000441399">
    <property type="component" value="Unassembled WGS sequence"/>
</dbReference>
<evidence type="ECO:0000259" key="7">
    <source>
        <dbReference type="Pfam" id="PF00892"/>
    </source>
</evidence>
<evidence type="ECO:0000256" key="1">
    <source>
        <dbReference type="ARBA" id="ARBA00004141"/>
    </source>
</evidence>
<evidence type="ECO:0000313" key="9">
    <source>
        <dbReference type="Proteomes" id="UP000441399"/>
    </source>
</evidence>
<keyword evidence="3 6" id="KW-0812">Transmembrane</keyword>
<evidence type="ECO:0000256" key="5">
    <source>
        <dbReference type="ARBA" id="ARBA00023136"/>
    </source>
</evidence>
<protein>
    <recommendedName>
        <fullName evidence="7">EamA domain-containing protein</fullName>
    </recommendedName>
</protein>
<sequence>MSNLPTSGNQRPASYAIFSALFAVILFSLTVPMTQMALGQFSPMLIATGRGAIAGALALGVVVMNRWSLPVLKAWPWLIITGMGIVVGFPYLIGVSMEHVPAADMGVVLAGLPLITALMATLTHQERHPPSFWGVASAGCTLLIFYMIHTLDQLPELQPQTLGVIVAALIFGGLGYSAGAKAAKLIGGWQTICWTLALYSPVTIPLFIAQLHQNASTLSFNATAVYPVLALLYLAIFSQFLGFRFWYQALATGGVGKISQLQLLQPFFSLAFISMMFQQAIGLDQILFCLLIVACVLASMKPGLLKTLISKAVISKAAKSKTTASVPNGTKLNTPRVDAIH</sequence>
<feature type="transmembrane region" description="Helical" evidence="6">
    <location>
        <begin position="224"/>
        <end position="246"/>
    </location>
</feature>
<feature type="transmembrane region" description="Helical" evidence="6">
    <location>
        <begin position="130"/>
        <end position="148"/>
    </location>
</feature>
<feature type="transmembrane region" description="Helical" evidence="6">
    <location>
        <begin position="283"/>
        <end position="300"/>
    </location>
</feature>
<feature type="transmembrane region" description="Helical" evidence="6">
    <location>
        <begin position="258"/>
        <end position="277"/>
    </location>
</feature>
<dbReference type="InterPro" id="IPR037185">
    <property type="entry name" value="EmrE-like"/>
</dbReference>
<feature type="domain" description="EamA" evidence="7">
    <location>
        <begin position="165"/>
        <end position="297"/>
    </location>
</feature>
<evidence type="ECO:0000256" key="4">
    <source>
        <dbReference type="ARBA" id="ARBA00022989"/>
    </source>
</evidence>
<feature type="transmembrane region" description="Helical" evidence="6">
    <location>
        <begin position="12"/>
        <end position="31"/>
    </location>
</feature>
<name>A0A5S9PN14_9GAMM</name>
<evidence type="ECO:0000313" key="8">
    <source>
        <dbReference type="EMBL" id="CAA0105445.1"/>
    </source>
</evidence>
<feature type="transmembrane region" description="Helical" evidence="6">
    <location>
        <begin position="160"/>
        <end position="179"/>
    </location>
</feature>
<accession>A0A5S9PN14</accession>
<dbReference type="OrthoDB" id="9784288at2"/>
<dbReference type="SUPFAM" id="SSF103481">
    <property type="entry name" value="Multidrug resistance efflux transporter EmrE"/>
    <property type="match status" value="2"/>
</dbReference>
<feature type="domain" description="EamA" evidence="7">
    <location>
        <begin position="16"/>
        <end position="143"/>
    </location>
</feature>
<evidence type="ECO:0000256" key="3">
    <source>
        <dbReference type="ARBA" id="ARBA00022692"/>
    </source>
</evidence>
<dbReference type="AlphaFoldDB" id="A0A5S9PN14"/>
<dbReference type="GO" id="GO:0016020">
    <property type="term" value="C:membrane"/>
    <property type="evidence" value="ECO:0007669"/>
    <property type="project" value="UniProtKB-SubCell"/>
</dbReference>
<organism evidence="8 9">
    <name type="scientific">BD1-7 clade bacterium</name>
    <dbReference type="NCBI Taxonomy" id="2029982"/>
    <lineage>
        <taxon>Bacteria</taxon>
        <taxon>Pseudomonadati</taxon>
        <taxon>Pseudomonadota</taxon>
        <taxon>Gammaproteobacteria</taxon>
        <taxon>Cellvibrionales</taxon>
        <taxon>Spongiibacteraceae</taxon>
        <taxon>BD1-7 clade</taxon>
    </lineage>
</organism>
<dbReference type="PANTHER" id="PTHR32322">
    <property type="entry name" value="INNER MEMBRANE TRANSPORTER"/>
    <property type="match status" value="1"/>
</dbReference>
<proteinExistence type="inferred from homology"/>
<evidence type="ECO:0000256" key="2">
    <source>
        <dbReference type="ARBA" id="ARBA00007362"/>
    </source>
</evidence>
<dbReference type="InterPro" id="IPR000620">
    <property type="entry name" value="EamA_dom"/>
</dbReference>
<dbReference type="PANTHER" id="PTHR32322:SF2">
    <property type="entry name" value="EAMA DOMAIN-CONTAINING PROTEIN"/>
    <property type="match status" value="1"/>
</dbReference>
<comment type="similarity">
    <text evidence="2">Belongs to the EamA transporter family.</text>
</comment>
<feature type="transmembrane region" description="Helical" evidence="6">
    <location>
        <begin position="105"/>
        <end position="123"/>
    </location>
</feature>
<gene>
    <name evidence="8" type="ORF">OPDIPICF_00960</name>
</gene>
<dbReference type="EMBL" id="CACSIO010000012">
    <property type="protein sequence ID" value="CAA0105445.1"/>
    <property type="molecule type" value="Genomic_DNA"/>
</dbReference>
<feature type="transmembrane region" description="Helical" evidence="6">
    <location>
        <begin position="43"/>
        <end position="63"/>
    </location>
</feature>
<keyword evidence="9" id="KW-1185">Reference proteome</keyword>
<keyword evidence="5 6" id="KW-0472">Membrane</keyword>
<reference evidence="8 9" key="1">
    <citation type="submission" date="2019-11" db="EMBL/GenBank/DDBJ databases">
        <authorList>
            <person name="Holert J."/>
        </authorList>
    </citation>
    <scope>NUCLEOTIDE SEQUENCE [LARGE SCALE GENOMIC DNA]</scope>
    <source>
        <strain evidence="8">SB11_3</strain>
    </source>
</reference>
<evidence type="ECO:0000256" key="6">
    <source>
        <dbReference type="SAM" id="Phobius"/>
    </source>
</evidence>
<dbReference type="InterPro" id="IPR050638">
    <property type="entry name" value="AA-Vitamin_Transporters"/>
</dbReference>
<dbReference type="Pfam" id="PF00892">
    <property type="entry name" value="EamA"/>
    <property type="match status" value="2"/>
</dbReference>
<keyword evidence="4 6" id="KW-1133">Transmembrane helix</keyword>
<feature type="transmembrane region" description="Helical" evidence="6">
    <location>
        <begin position="191"/>
        <end position="212"/>
    </location>
</feature>